<proteinExistence type="predicted"/>
<organism evidence="1">
    <name type="scientific">uncultured Pleomorphomonas sp</name>
    <dbReference type="NCBI Taxonomy" id="442121"/>
    <lineage>
        <taxon>Bacteria</taxon>
        <taxon>Pseudomonadati</taxon>
        <taxon>Pseudomonadota</taxon>
        <taxon>Alphaproteobacteria</taxon>
        <taxon>Hyphomicrobiales</taxon>
        <taxon>Pleomorphomonadaceae</taxon>
        <taxon>Pleomorphomonas</taxon>
        <taxon>environmental samples</taxon>
    </lineage>
</organism>
<protein>
    <submittedName>
        <fullName evidence="1">Uncharacterized protein</fullName>
    </submittedName>
</protein>
<dbReference type="AlphaFoldDB" id="A0A212L6B2"/>
<dbReference type="EMBL" id="FMJD01000002">
    <property type="protein sequence ID" value="SCM73058.1"/>
    <property type="molecule type" value="Genomic_DNA"/>
</dbReference>
<accession>A0A212L6B2</accession>
<name>A0A212L6B2_9HYPH</name>
<dbReference type="RefSeq" id="WP_100078845.1">
    <property type="nucleotide sequence ID" value="NZ_LT608334.1"/>
</dbReference>
<gene>
    <name evidence="1" type="ORF">KL86PLE_100813</name>
</gene>
<evidence type="ECO:0000313" key="1">
    <source>
        <dbReference type="EMBL" id="SCM73058.1"/>
    </source>
</evidence>
<sequence length="149" mass="15875">MNVTEVSFVAAAAAAVSGKALPAIGQTPARYAGHAFETGADAPDRPGVFVLTTELSGRAHPVYVGESESVIVAVSAILAANPILKRLTAGVFWKVSPFTLDRKHLVEALVEEYQPHFNVAGEAENHASEHASENGDDWVRDPLELIARF</sequence>
<reference evidence="1" key="1">
    <citation type="submission" date="2016-08" db="EMBL/GenBank/DDBJ databases">
        <authorList>
            <person name="Seilhamer J.J."/>
        </authorList>
    </citation>
    <scope>NUCLEOTIDE SEQUENCE</scope>
    <source>
        <strain evidence="1">86</strain>
    </source>
</reference>